<organism evidence="1">
    <name type="scientific">Rhizophora mucronata</name>
    <name type="common">Asiatic mangrove</name>
    <dbReference type="NCBI Taxonomy" id="61149"/>
    <lineage>
        <taxon>Eukaryota</taxon>
        <taxon>Viridiplantae</taxon>
        <taxon>Streptophyta</taxon>
        <taxon>Embryophyta</taxon>
        <taxon>Tracheophyta</taxon>
        <taxon>Spermatophyta</taxon>
        <taxon>Magnoliopsida</taxon>
        <taxon>eudicotyledons</taxon>
        <taxon>Gunneridae</taxon>
        <taxon>Pentapetalae</taxon>
        <taxon>rosids</taxon>
        <taxon>fabids</taxon>
        <taxon>Malpighiales</taxon>
        <taxon>Rhizophoraceae</taxon>
        <taxon>Rhizophora</taxon>
    </lineage>
</organism>
<name>A0A2P2R4Z8_RHIMU</name>
<dbReference type="EMBL" id="GGEC01093710">
    <property type="protein sequence ID" value="MBX74194.1"/>
    <property type="molecule type" value="Transcribed_RNA"/>
</dbReference>
<accession>A0A2P2R4Z8</accession>
<sequence length="29" mass="3610">MFMFFFSPKKRFPVDYVMNGFVFWVSIIE</sequence>
<evidence type="ECO:0000313" key="1">
    <source>
        <dbReference type="EMBL" id="MBX74194.1"/>
    </source>
</evidence>
<protein>
    <submittedName>
        <fullName evidence="1">Uncharacterized protein</fullName>
    </submittedName>
</protein>
<reference evidence="1" key="1">
    <citation type="submission" date="2018-02" db="EMBL/GenBank/DDBJ databases">
        <title>Rhizophora mucronata_Transcriptome.</title>
        <authorList>
            <person name="Meera S.P."/>
            <person name="Sreeshan A."/>
            <person name="Augustine A."/>
        </authorList>
    </citation>
    <scope>NUCLEOTIDE SEQUENCE</scope>
    <source>
        <tissue evidence="1">Leaf</tissue>
    </source>
</reference>
<proteinExistence type="predicted"/>
<dbReference type="AlphaFoldDB" id="A0A2P2R4Z8"/>